<dbReference type="VEuPathDB" id="TriTrypDB:LDHU3_14.0530"/>
<feature type="region of interest" description="Disordered" evidence="1">
    <location>
        <begin position="114"/>
        <end position="138"/>
    </location>
</feature>
<dbReference type="VEuPathDB" id="TriTrypDB:LdCL_140009300"/>
<evidence type="ECO:0000256" key="1">
    <source>
        <dbReference type="SAM" id="MobiDB-lite"/>
    </source>
</evidence>
<dbReference type="EMBL" id="RHLC01000026">
    <property type="protein sequence ID" value="TPP46225.1"/>
    <property type="molecule type" value="Genomic_DNA"/>
</dbReference>
<protein>
    <submittedName>
        <fullName evidence="2">Uncharacterized protein</fullName>
    </submittedName>
</protein>
<comment type="caution">
    <text evidence="2">The sequence shown here is derived from an EMBL/GenBank/DDBJ whole genome shotgun (WGS) entry which is preliminary data.</text>
</comment>
<proteinExistence type="predicted"/>
<name>A0A504XF12_LEIDO</name>
<dbReference type="Proteomes" id="UP000318447">
    <property type="component" value="Unassembled WGS sequence"/>
</dbReference>
<accession>A0A504XF12</accession>
<sequence length="194" mass="21064">MSPMVASRDAAVLAALKQLEDVRERLHSALREAAFSFTIAQREEESTRGCFVSLDAVPTAQGTLEALVSLTQTSATTLTSGVEETRCGEIDEAARSRSSSCAWEMLLISGERRKKQMPAAASQHAPPAPNSGSDESDLLPPDPIYYFSEYPSSALRECQEAYRRVLRCAVETVNAQQRALAEAMAMTMADAQES</sequence>
<reference evidence="3" key="1">
    <citation type="submission" date="2019-02" db="EMBL/GenBank/DDBJ databases">
        <title>FDA dAtabase for Regulatory Grade micrObial Sequences (FDA-ARGOS): Supporting development and validation of Infectious Disease Dx tests.</title>
        <authorList>
            <person name="Duncan R."/>
            <person name="Fisher C."/>
            <person name="Tallon L."/>
            <person name="Sadzewicz L."/>
            <person name="Sengamalay N."/>
            <person name="Ott S."/>
            <person name="Godinez A."/>
            <person name="Nagaraj S."/>
            <person name="Vavikolanu K."/>
            <person name="Nadendla S."/>
            <person name="Aluvathingal J."/>
            <person name="Sichtig H."/>
        </authorList>
    </citation>
    <scope>NUCLEOTIDE SEQUENCE [LARGE SCALE GENOMIC DNA]</scope>
    <source>
        <strain evidence="3">FDAARGOS_361</strain>
    </source>
</reference>
<dbReference type="VEuPathDB" id="TriTrypDB:LdBPK_140410.1"/>
<dbReference type="AlphaFoldDB" id="A0A504XF12"/>
<gene>
    <name evidence="2" type="ORF">CGC21_4620</name>
</gene>
<organism evidence="2 3">
    <name type="scientific">Leishmania donovani</name>
    <dbReference type="NCBI Taxonomy" id="5661"/>
    <lineage>
        <taxon>Eukaryota</taxon>
        <taxon>Discoba</taxon>
        <taxon>Euglenozoa</taxon>
        <taxon>Kinetoplastea</taxon>
        <taxon>Metakinetoplastina</taxon>
        <taxon>Trypanosomatida</taxon>
        <taxon>Trypanosomatidae</taxon>
        <taxon>Leishmaniinae</taxon>
        <taxon>Leishmania</taxon>
    </lineage>
</organism>
<evidence type="ECO:0000313" key="3">
    <source>
        <dbReference type="Proteomes" id="UP000318447"/>
    </source>
</evidence>
<evidence type="ECO:0000313" key="2">
    <source>
        <dbReference type="EMBL" id="TPP46225.1"/>
    </source>
</evidence>